<keyword evidence="6" id="KW-0408">Iron</keyword>
<proteinExistence type="predicted"/>
<evidence type="ECO:0000256" key="3">
    <source>
        <dbReference type="ARBA" id="ARBA00022679"/>
    </source>
</evidence>
<dbReference type="PROSITE" id="PS51332">
    <property type="entry name" value="B12_BINDING"/>
    <property type="match status" value="1"/>
</dbReference>
<dbReference type="Pfam" id="PF04055">
    <property type="entry name" value="Radical_SAM"/>
    <property type="match status" value="1"/>
</dbReference>
<dbReference type="PROSITE" id="PS51918">
    <property type="entry name" value="RADICAL_SAM"/>
    <property type="match status" value="1"/>
</dbReference>
<dbReference type="InterPro" id="IPR023404">
    <property type="entry name" value="rSAM_horseshoe"/>
</dbReference>
<evidence type="ECO:0000256" key="1">
    <source>
        <dbReference type="ARBA" id="ARBA00001966"/>
    </source>
</evidence>
<comment type="cofactor">
    <cofactor evidence="1">
        <name>[4Fe-4S] cluster</name>
        <dbReference type="ChEBI" id="CHEBI:49883"/>
    </cofactor>
</comment>
<dbReference type="GO" id="GO:0005829">
    <property type="term" value="C:cytosol"/>
    <property type="evidence" value="ECO:0007669"/>
    <property type="project" value="TreeGrafter"/>
</dbReference>
<dbReference type="PANTHER" id="PTHR43409">
    <property type="entry name" value="ANAEROBIC MAGNESIUM-PROTOPORPHYRIN IX MONOMETHYL ESTER CYCLASE-RELATED"/>
    <property type="match status" value="1"/>
</dbReference>
<dbReference type="EMBL" id="AEUP01000030">
    <property type="protein sequence ID" value="EGE47319.1"/>
    <property type="molecule type" value="Genomic_DNA"/>
</dbReference>
<dbReference type="AlphaFoldDB" id="F1YVL4"/>
<dbReference type="Proteomes" id="UP000018454">
    <property type="component" value="Unassembled WGS sequence"/>
</dbReference>
<dbReference type="InterPro" id="IPR058240">
    <property type="entry name" value="rSAM_sf"/>
</dbReference>
<dbReference type="InterPro" id="IPR006638">
    <property type="entry name" value="Elp3/MiaA/NifB-like_rSAM"/>
</dbReference>
<dbReference type="Gene3D" id="3.80.30.20">
    <property type="entry name" value="tm_1862 like domain"/>
    <property type="match status" value="1"/>
</dbReference>
<dbReference type="Gene3D" id="3.40.50.280">
    <property type="entry name" value="Cobalamin-binding domain"/>
    <property type="match status" value="1"/>
</dbReference>
<feature type="domain" description="B12-binding" evidence="8">
    <location>
        <begin position="96"/>
        <end position="181"/>
    </location>
</feature>
<feature type="domain" description="Radical SAM core" evidence="9">
    <location>
        <begin position="207"/>
        <end position="426"/>
    </location>
</feature>
<dbReference type="GO" id="GO:0046872">
    <property type="term" value="F:metal ion binding"/>
    <property type="evidence" value="ECO:0007669"/>
    <property type="project" value="UniProtKB-KW"/>
</dbReference>
<keyword evidence="2 10" id="KW-0489">Methyltransferase</keyword>
<evidence type="ECO:0000259" key="8">
    <source>
        <dbReference type="PROSITE" id="PS51332"/>
    </source>
</evidence>
<dbReference type="InterPro" id="IPR051198">
    <property type="entry name" value="BchE-like"/>
</dbReference>
<comment type="caution">
    <text evidence="10">The sequence shown here is derived from an EMBL/GenBank/DDBJ whole genome shotgun (WGS) entry which is preliminary data.</text>
</comment>
<dbReference type="SUPFAM" id="SSF102114">
    <property type="entry name" value="Radical SAM enzymes"/>
    <property type="match status" value="1"/>
</dbReference>
<dbReference type="InterPro" id="IPR006158">
    <property type="entry name" value="Cobalamin-bd"/>
</dbReference>
<evidence type="ECO:0000256" key="7">
    <source>
        <dbReference type="ARBA" id="ARBA00023014"/>
    </source>
</evidence>
<name>F1YVL4_9PROT</name>
<evidence type="ECO:0000256" key="5">
    <source>
        <dbReference type="ARBA" id="ARBA00022723"/>
    </source>
</evidence>
<dbReference type="Pfam" id="PF02310">
    <property type="entry name" value="B12-binding"/>
    <property type="match status" value="1"/>
</dbReference>
<evidence type="ECO:0000313" key="11">
    <source>
        <dbReference type="Proteomes" id="UP000018454"/>
    </source>
</evidence>
<dbReference type="SFLD" id="SFLDS00029">
    <property type="entry name" value="Radical_SAM"/>
    <property type="match status" value="1"/>
</dbReference>
<reference evidence="10 11" key="1">
    <citation type="journal article" date="2011" name="Science">
        <title>Drosophila microbiome modulates host developmental and metabolic homeostasis via insulin signaling.</title>
        <authorList>
            <person name="Shin S.C."/>
            <person name="Kim S.H."/>
            <person name="You H."/>
            <person name="Kim B."/>
            <person name="Kim A.C."/>
            <person name="Lee K.A."/>
            <person name="Yoon J.H."/>
            <person name="Ryu J.H."/>
            <person name="Lee W.J."/>
        </authorList>
    </citation>
    <scope>NUCLEOTIDE SEQUENCE [LARGE SCALE GENOMIC DNA]</scope>
    <source>
        <strain evidence="10 11">DM001</strain>
    </source>
</reference>
<keyword evidence="3 10" id="KW-0808">Transferase</keyword>
<evidence type="ECO:0000259" key="9">
    <source>
        <dbReference type="PROSITE" id="PS51918"/>
    </source>
</evidence>
<dbReference type="SFLD" id="SFLDG01082">
    <property type="entry name" value="B12-binding_domain_containing"/>
    <property type="match status" value="1"/>
</dbReference>
<gene>
    <name evidence="10" type="ORF">APO_2004</name>
</gene>
<dbReference type="PANTHER" id="PTHR43409:SF7">
    <property type="entry name" value="BLL1977 PROTEIN"/>
    <property type="match status" value="1"/>
</dbReference>
<dbReference type="InterPro" id="IPR007197">
    <property type="entry name" value="rSAM"/>
</dbReference>
<protein>
    <submittedName>
        <fullName evidence="10">Putative methyltransferase</fullName>
    </submittedName>
</protein>
<sequence>MRTHPPCLSGGGQPPTPAYVYSVTKGRYLPIFSFNTADPDTHMPANDLRLLIIQPTHYKAPTDRTLFKTKRRQMVPLALPYLAALTPPEWKVTLLDEQLEDIDFDAPVDVVALTAWTLHSYRAYDIAKEFRKRGVKVIMGGPHVYFNAEEAAEHVDAVGVGEAEPIWKEMLDDAAANRLKSIYRATPLKELNGLPAPRYDLLDLQKFGPFRTFAVQSSRGCPFVCDFCSERFYLGGRYRWRPVDEMVNELKLIKNRGSHFFFGESNFGGKKSRAMELMEGLVPLGIRWSTLWSSNLCLDKEFLDLARKSGVMHVNIGIESIDKDILDGMRKGWNKASRYHEMFENLRQRDISYSLNFIFGFDDEDHDIYRATISFLEEHKVPAAYFNILTPTKGTALFNRMEKAGRIINAPEIDRWPGQICQIWPKNCSPREMEARIQWMYKKFYSMRSIFKRLPFPPRSRSDMSSWILDLTERRMAFSSTGNNDFDIY</sequence>
<evidence type="ECO:0000313" key="10">
    <source>
        <dbReference type="EMBL" id="EGE47319.1"/>
    </source>
</evidence>
<evidence type="ECO:0000256" key="6">
    <source>
        <dbReference type="ARBA" id="ARBA00023004"/>
    </source>
</evidence>
<keyword evidence="5" id="KW-0479">Metal-binding</keyword>
<evidence type="ECO:0000256" key="2">
    <source>
        <dbReference type="ARBA" id="ARBA00022603"/>
    </source>
</evidence>
<organism evidence="10 11">
    <name type="scientific">Acetobacter pomorum DM001</name>
    <dbReference type="NCBI Taxonomy" id="945681"/>
    <lineage>
        <taxon>Bacteria</taxon>
        <taxon>Pseudomonadati</taxon>
        <taxon>Pseudomonadota</taxon>
        <taxon>Alphaproteobacteria</taxon>
        <taxon>Acetobacterales</taxon>
        <taxon>Acetobacteraceae</taxon>
        <taxon>Acetobacter</taxon>
    </lineage>
</organism>
<evidence type="ECO:0000256" key="4">
    <source>
        <dbReference type="ARBA" id="ARBA00022691"/>
    </source>
</evidence>
<dbReference type="CDD" id="cd01335">
    <property type="entry name" value="Radical_SAM"/>
    <property type="match status" value="1"/>
</dbReference>
<accession>F1YVL4</accession>
<dbReference type="GO" id="GO:0031419">
    <property type="term" value="F:cobalamin binding"/>
    <property type="evidence" value="ECO:0007669"/>
    <property type="project" value="InterPro"/>
</dbReference>
<dbReference type="SFLD" id="SFLDG01123">
    <property type="entry name" value="methyltransferase_(Class_B)"/>
    <property type="match status" value="1"/>
</dbReference>
<dbReference type="GO" id="GO:0032259">
    <property type="term" value="P:methylation"/>
    <property type="evidence" value="ECO:0007669"/>
    <property type="project" value="UniProtKB-KW"/>
</dbReference>
<keyword evidence="4" id="KW-0949">S-adenosyl-L-methionine</keyword>
<dbReference type="GO" id="GO:0051539">
    <property type="term" value="F:4 iron, 4 sulfur cluster binding"/>
    <property type="evidence" value="ECO:0007669"/>
    <property type="project" value="UniProtKB-KW"/>
</dbReference>
<dbReference type="CDD" id="cd02068">
    <property type="entry name" value="radical_SAM_B12_BD"/>
    <property type="match status" value="1"/>
</dbReference>
<dbReference type="GO" id="GO:0008168">
    <property type="term" value="F:methyltransferase activity"/>
    <property type="evidence" value="ECO:0007669"/>
    <property type="project" value="UniProtKB-KW"/>
</dbReference>
<dbReference type="SMART" id="SM00729">
    <property type="entry name" value="Elp3"/>
    <property type="match status" value="1"/>
</dbReference>
<dbReference type="InterPro" id="IPR034466">
    <property type="entry name" value="Methyltransferase_Class_B"/>
</dbReference>
<keyword evidence="7" id="KW-0411">Iron-sulfur</keyword>